<organism evidence="1 2">
    <name type="scientific">Sporotomaculum syntrophicum</name>
    <dbReference type="NCBI Taxonomy" id="182264"/>
    <lineage>
        <taxon>Bacteria</taxon>
        <taxon>Bacillati</taxon>
        <taxon>Bacillota</taxon>
        <taxon>Clostridia</taxon>
        <taxon>Eubacteriales</taxon>
        <taxon>Desulfallaceae</taxon>
        <taxon>Sporotomaculum</taxon>
    </lineage>
</organism>
<dbReference type="EMBL" id="LSRS01000001">
    <property type="protein sequence ID" value="KAF1086772.1"/>
    <property type="molecule type" value="Genomic_DNA"/>
</dbReference>
<accession>A0A9D3AZ69</accession>
<proteinExistence type="predicted"/>
<protein>
    <submittedName>
        <fullName evidence="1">Uncharacterized protein</fullName>
    </submittedName>
</protein>
<name>A0A9D3AZ69_9FIRM</name>
<evidence type="ECO:0000313" key="1">
    <source>
        <dbReference type="EMBL" id="KAF1086772.1"/>
    </source>
</evidence>
<comment type="caution">
    <text evidence="1">The sequence shown here is derived from an EMBL/GenBank/DDBJ whole genome shotgun (WGS) entry which is preliminary data.</text>
</comment>
<dbReference type="Proteomes" id="UP000798488">
    <property type="component" value="Unassembled WGS sequence"/>
</dbReference>
<dbReference type="AlphaFoldDB" id="A0A9D3AZ69"/>
<evidence type="ECO:0000313" key="2">
    <source>
        <dbReference type="Proteomes" id="UP000798488"/>
    </source>
</evidence>
<sequence>MDIAAIKIGDVLVTMARRVNSTVPHEFSVYVPRVEIRQRFFRDDQLQYEKEMIFNSLTIVHAPQHPPADSGRVATVCQKMD</sequence>
<keyword evidence="2" id="KW-1185">Reference proteome</keyword>
<gene>
    <name evidence="1" type="ORF">SPSYN_00491</name>
</gene>
<reference evidence="1" key="1">
    <citation type="submission" date="2016-02" db="EMBL/GenBank/DDBJ databases">
        <title>Draft Genome Sequence of Sporotomaculum syntrophicum Strain FB, a Syntrophic Benzoate Degrader.</title>
        <authorList>
            <person name="Nobu M.K."/>
            <person name="Narihiro T."/>
            <person name="Qiu Y.-L."/>
            <person name="Ohashi A."/>
            <person name="Liu W.-T."/>
            <person name="Yuji S."/>
        </authorList>
    </citation>
    <scope>NUCLEOTIDE SEQUENCE</scope>
    <source>
        <strain evidence="1">FB</strain>
    </source>
</reference>